<evidence type="ECO:0000313" key="1">
    <source>
        <dbReference type="EMBL" id="MBB4022042.1"/>
    </source>
</evidence>
<organism evidence="1 2">
    <name type="scientific">Actibacterium naphthalenivorans</name>
    <dbReference type="NCBI Taxonomy" id="1614693"/>
    <lineage>
        <taxon>Bacteria</taxon>
        <taxon>Pseudomonadati</taxon>
        <taxon>Pseudomonadota</taxon>
        <taxon>Alphaproteobacteria</taxon>
        <taxon>Rhodobacterales</taxon>
        <taxon>Roseobacteraceae</taxon>
        <taxon>Actibacterium</taxon>
    </lineage>
</organism>
<dbReference type="RefSeq" id="WP_054538740.1">
    <property type="nucleotide sequence ID" value="NZ_JACIEQ010000002.1"/>
</dbReference>
<dbReference type="EMBL" id="JACIEQ010000002">
    <property type="protein sequence ID" value="MBB4022042.1"/>
    <property type="molecule type" value="Genomic_DNA"/>
</dbReference>
<protein>
    <submittedName>
        <fullName evidence="1">Putative phiE125 gp8 family phage protein</fullName>
    </submittedName>
</protein>
<comment type="caution">
    <text evidence="1">The sequence shown here is derived from an EMBL/GenBank/DDBJ whole genome shotgun (WGS) entry which is preliminary data.</text>
</comment>
<dbReference type="InterPro" id="IPR006450">
    <property type="entry name" value="Phage_HK97_gp6-like"/>
</dbReference>
<dbReference type="InterPro" id="IPR011738">
    <property type="entry name" value="Phage_CHP"/>
</dbReference>
<keyword evidence="2" id="KW-1185">Reference proteome</keyword>
<dbReference type="AlphaFoldDB" id="A0A840CD84"/>
<evidence type="ECO:0000313" key="2">
    <source>
        <dbReference type="Proteomes" id="UP000585681"/>
    </source>
</evidence>
<dbReference type="NCBIfam" id="TIGR02215">
    <property type="entry name" value="phage_chp_gp8"/>
    <property type="match status" value="1"/>
</dbReference>
<dbReference type="Gene3D" id="1.10.3230.30">
    <property type="entry name" value="Phage gp6-like head-tail connector protein"/>
    <property type="match status" value="1"/>
</dbReference>
<accession>A0A840CD84</accession>
<dbReference type="CDD" id="cd08054">
    <property type="entry name" value="gp6"/>
    <property type="match status" value="1"/>
</dbReference>
<dbReference type="Proteomes" id="UP000585681">
    <property type="component" value="Unassembled WGS sequence"/>
</dbReference>
<reference evidence="1 2" key="1">
    <citation type="submission" date="2020-08" db="EMBL/GenBank/DDBJ databases">
        <title>Genomic Encyclopedia of Type Strains, Phase IV (KMG-IV): sequencing the most valuable type-strain genomes for metagenomic binning, comparative biology and taxonomic classification.</title>
        <authorList>
            <person name="Goeker M."/>
        </authorList>
    </citation>
    <scope>NUCLEOTIDE SEQUENCE [LARGE SCALE GENOMIC DNA]</scope>
    <source>
        <strain evidence="1 2">DSM 105040</strain>
    </source>
</reference>
<proteinExistence type="predicted"/>
<sequence length="199" mass="21308">MMLIEQTTVPAAALPVSQFRDHLRLGTGFADDGSADVLLEALLRAAMAAVEGRTGKVLLSRAFAWTLTAWRDTGRQALPVAPVAVISQVGIFDRQDAMIVADPASYRLEKDTHRPRIAADGACLPVIPLGGRVEVLFDAGFGATWDLVPEDLAQAVMLLAAHYYEHRSEAAFGEGGMPFGVLALLERWRTVRILGGGAA</sequence>
<dbReference type="NCBIfam" id="TIGR01560">
    <property type="entry name" value="put_DNA_pack"/>
    <property type="match status" value="1"/>
</dbReference>
<name>A0A840CD84_9RHOB</name>
<gene>
    <name evidence="1" type="ORF">GGR17_001851</name>
</gene>